<proteinExistence type="predicted"/>
<keyword evidence="4" id="KW-0143">Chaperone</keyword>
<dbReference type="SUPFAM" id="SSF118352">
    <property type="entry name" value="HSP33 redox switch-like"/>
    <property type="match status" value="1"/>
</dbReference>
<dbReference type="InterPro" id="IPR016154">
    <property type="entry name" value="Heat_shock_Hsp33_C"/>
</dbReference>
<comment type="caution">
    <text evidence="6">The sequence shown here is derived from an EMBL/GenBank/DDBJ whole genome shotgun (WGS) entry which is preliminary data.</text>
</comment>
<keyword evidence="3" id="KW-1015">Disulfide bond</keyword>
<dbReference type="EMBL" id="JBBMQO010000001">
    <property type="protein sequence ID" value="MEM5500007.1"/>
    <property type="molecule type" value="Genomic_DNA"/>
</dbReference>
<dbReference type="Gene3D" id="3.90.1280.10">
    <property type="entry name" value="HSP33 redox switch-like"/>
    <property type="match status" value="1"/>
</dbReference>
<evidence type="ECO:0000256" key="2">
    <source>
        <dbReference type="ARBA" id="ARBA00022833"/>
    </source>
</evidence>
<evidence type="ECO:0000256" key="3">
    <source>
        <dbReference type="ARBA" id="ARBA00023157"/>
    </source>
</evidence>
<evidence type="ECO:0000256" key="1">
    <source>
        <dbReference type="ARBA" id="ARBA00022490"/>
    </source>
</evidence>
<dbReference type="RefSeq" id="WP_342845903.1">
    <property type="nucleotide sequence ID" value="NZ_JBBMQO010000001.1"/>
</dbReference>
<protein>
    <submittedName>
        <fullName evidence="6">Hsp33 family molecular chaperone</fullName>
    </submittedName>
</protein>
<dbReference type="NCBIfam" id="NF002386">
    <property type="entry name" value="PRK01402.1"/>
    <property type="match status" value="1"/>
</dbReference>
<dbReference type="InterPro" id="IPR016153">
    <property type="entry name" value="Heat_shock_Hsp33_N"/>
</dbReference>
<keyword evidence="1" id="KW-0963">Cytoplasm</keyword>
<name>A0ABU9T1L3_9HYPH</name>
<evidence type="ECO:0000256" key="5">
    <source>
        <dbReference type="ARBA" id="ARBA00023284"/>
    </source>
</evidence>
<gene>
    <name evidence="6" type="ORF">WNY59_00235</name>
</gene>
<dbReference type="Gene3D" id="1.10.287.480">
    <property type="entry name" value="helix hairpin bin"/>
    <property type="match status" value="1"/>
</dbReference>
<dbReference type="Proteomes" id="UP001477870">
    <property type="component" value="Unassembled WGS sequence"/>
</dbReference>
<keyword evidence="2" id="KW-0862">Zinc</keyword>
<dbReference type="Pfam" id="PF01430">
    <property type="entry name" value="HSP33"/>
    <property type="match status" value="1"/>
</dbReference>
<dbReference type="InterPro" id="IPR000397">
    <property type="entry name" value="Heat_shock_Hsp33"/>
</dbReference>
<dbReference type="PANTHER" id="PTHR30111">
    <property type="entry name" value="33 KDA CHAPERONIN"/>
    <property type="match status" value="1"/>
</dbReference>
<dbReference type="Gene3D" id="3.55.30.10">
    <property type="entry name" value="Hsp33 domain"/>
    <property type="match status" value="1"/>
</dbReference>
<dbReference type="PANTHER" id="PTHR30111:SF1">
    <property type="entry name" value="33 KDA CHAPERONIN"/>
    <property type="match status" value="1"/>
</dbReference>
<evidence type="ECO:0000313" key="6">
    <source>
        <dbReference type="EMBL" id="MEM5500007.1"/>
    </source>
</evidence>
<keyword evidence="5" id="KW-0676">Redox-active center</keyword>
<organism evidence="6 7">
    <name type="scientific">Ahrensia kielensis</name>
    <dbReference type="NCBI Taxonomy" id="76980"/>
    <lineage>
        <taxon>Bacteria</taxon>
        <taxon>Pseudomonadati</taxon>
        <taxon>Pseudomonadota</taxon>
        <taxon>Alphaproteobacteria</taxon>
        <taxon>Hyphomicrobiales</taxon>
        <taxon>Ahrensiaceae</taxon>
        <taxon>Ahrensia</taxon>
    </lineage>
</organism>
<keyword evidence="7" id="KW-1185">Reference proteome</keyword>
<evidence type="ECO:0000313" key="7">
    <source>
        <dbReference type="Proteomes" id="UP001477870"/>
    </source>
</evidence>
<dbReference type="CDD" id="cd00498">
    <property type="entry name" value="Hsp33"/>
    <property type="match status" value="1"/>
</dbReference>
<dbReference type="InterPro" id="IPR023212">
    <property type="entry name" value="Hsp33_helix_hairpin_bin_dom_sf"/>
</dbReference>
<evidence type="ECO:0000256" key="4">
    <source>
        <dbReference type="ARBA" id="ARBA00023186"/>
    </source>
</evidence>
<reference evidence="6 7" key="1">
    <citation type="submission" date="2024-03" db="EMBL/GenBank/DDBJ databases">
        <title>Community enrichment and isolation of bacterial strains for fucoidan degradation.</title>
        <authorList>
            <person name="Sichert A."/>
        </authorList>
    </citation>
    <scope>NUCLEOTIDE SEQUENCE [LARGE SCALE GENOMIC DNA]</scope>
    <source>
        <strain evidence="6 7">AS62</strain>
    </source>
</reference>
<dbReference type="SUPFAM" id="SSF64397">
    <property type="entry name" value="Hsp33 domain"/>
    <property type="match status" value="1"/>
</dbReference>
<dbReference type="PIRSF" id="PIRSF005261">
    <property type="entry name" value="Heat_shock_Hsp33"/>
    <property type="match status" value="1"/>
</dbReference>
<sequence length="331" mass="36441">MTELNVAEGELTPVRLDEVVPFNIDVLDARGRAVLLGPSLTAILDRHDYPEPVARLLGEMTVLTVLLGTSLKFSGKLIVQTQTDGPVSLLVVDFVTPDSIRAYARYDADAVKAAVATGNTSPTEMLGKGMLALTVDPGKYMSRYQGMVKLDGSSLEEIAHNYFKQSEQIPTKIRLAVGKLITRDNDGNQQTTWRAGGLLAQFLPESEDRARQKDLHPGEAPAETDLSVYEGNDDEAWAEVKALVGTVADSELIDEDLGVHKLLYRLFHERGVRVFEGQSVVDQCSCSRDKVESLLRSFSPEQREESVENGKISITCEFCSTSYEFEPAELE</sequence>
<accession>A0ABU9T1L3</accession>